<organism evidence="4">
    <name type="scientific">Bradyrhizobium quebecense</name>
    <dbReference type="NCBI Taxonomy" id="2748629"/>
    <lineage>
        <taxon>Bacteria</taxon>
        <taxon>Pseudomonadati</taxon>
        <taxon>Pseudomonadota</taxon>
        <taxon>Alphaproteobacteria</taxon>
        <taxon>Hyphomicrobiales</taxon>
        <taxon>Nitrobacteraceae</taxon>
        <taxon>Bradyrhizobium</taxon>
    </lineage>
</organism>
<gene>
    <name evidence="4" type="ORF">HU230_07870</name>
    <name evidence="3" type="ORF">J4P68_09790</name>
</gene>
<keyword evidence="5" id="KW-1185">Reference proteome</keyword>
<dbReference type="RefSeq" id="WP_176529616.1">
    <property type="nucleotide sequence ID" value="NZ_CP088022.1"/>
</dbReference>
<evidence type="ECO:0000256" key="1">
    <source>
        <dbReference type="SAM" id="MobiDB-lite"/>
    </source>
</evidence>
<dbReference type="GO" id="GO:0003700">
    <property type="term" value="F:DNA-binding transcription factor activity"/>
    <property type="evidence" value="ECO:0007669"/>
    <property type="project" value="InterPro"/>
</dbReference>
<comment type="caution">
    <text evidence="4">The sequence shown here is derived from an EMBL/GenBank/DDBJ whole genome shotgun (WGS) entry which is preliminary data.</text>
</comment>
<reference evidence="3" key="2">
    <citation type="journal article" date="2021" name="Int. J. Syst. Evol. Microbiol.">
        <title>Bradyrhizobium septentrionale sp. nov. (sv. septentrionale) and Bradyrhizobium quebecense sp. nov. (sv. septentrionale) associated with legumes native to Canada possess rearranged symbiosis genes and numerous insertion sequences.</title>
        <authorList>
            <person name="Bromfield E.S.P."/>
            <person name="Cloutier S."/>
        </authorList>
    </citation>
    <scope>NUCLEOTIDE SEQUENCE</scope>
    <source>
        <strain evidence="3">12S5</strain>
    </source>
</reference>
<dbReference type="Proteomes" id="UP000692816">
    <property type="component" value="Unassembled WGS sequence"/>
</dbReference>
<accession>A0A973WJ87</accession>
<dbReference type="InterPro" id="IPR036388">
    <property type="entry name" value="WH-like_DNA-bd_sf"/>
</dbReference>
<dbReference type="EMBL" id="JAGEPA010000001">
    <property type="protein sequence ID" value="MBO1429724.1"/>
    <property type="molecule type" value="Genomic_DNA"/>
</dbReference>
<feature type="region of interest" description="Disordered" evidence="1">
    <location>
        <begin position="139"/>
        <end position="163"/>
    </location>
</feature>
<evidence type="ECO:0000313" key="3">
    <source>
        <dbReference type="EMBL" id="MBO1429724.1"/>
    </source>
</evidence>
<dbReference type="SMART" id="SM00347">
    <property type="entry name" value="HTH_MARR"/>
    <property type="match status" value="1"/>
</dbReference>
<evidence type="ECO:0000313" key="4">
    <source>
        <dbReference type="EMBL" id="NVL05632.1"/>
    </source>
</evidence>
<protein>
    <submittedName>
        <fullName evidence="4">MarR family transcriptional regulator</fullName>
    </submittedName>
</protein>
<dbReference type="Gene3D" id="1.10.10.10">
    <property type="entry name" value="Winged helix-like DNA-binding domain superfamily/Winged helix DNA-binding domain"/>
    <property type="match status" value="1"/>
</dbReference>
<dbReference type="Pfam" id="PF12802">
    <property type="entry name" value="MarR_2"/>
    <property type="match status" value="1"/>
</dbReference>
<reference evidence="4" key="1">
    <citation type="submission" date="2020-06" db="EMBL/GenBank/DDBJ databases">
        <title>Whole Genome Sequence of Bradyrhizobium sp. Strain 66S1MB.</title>
        <authorList>
            <person name="Bromfield E."/>
            <person name="Cloutier S."/>
        </authorList>
    </citation>
    <scope>NUCLEOTIDE SEQUENCE</scope>
    <source>
        <strain evidence="4">66S1MB</strain>
    </source>
</reference>
<dbReference type="SUPFAM" id="SSF46785">
    <property type="entry name" value="Winged helix' DNA-binding domain"/>
    <property type="match status" value="1"/>
</dbReference>
<feature type="compositionally biased region" description="Basic residues" evidence="1">
    <location>
        <begin position="150"/>
        <end position="163"/>
    </location>
</feature>
<feature type="domain" description="HTH marR-type" evidence="2">
    <location>
        <begin position="1"/>
        <end position="132"/>
    </location>
</feature>
<name>A0A973WJ87_9BRAD</name>
<dbReference type="PROSITE" id="PS50995">
    <property type="entry name" value="HTH_MARR_2"/>
    <property type="match status" value="1"/>
</dbReference>
<proteinExistence type="predicted"/>
<dbReference type="AlphaFoldDB" id="A0A973WJ87"/>
<dbReference type="InterPro" id="IPR000835">
    <property type="entry name" value="HTH_MarR-typ"/>
</dbReference>
<dbReference type="EMBL" id="JABWSX010000001">
    <property type="protein sequence ID" value="NVL05632.1"/>
    <property type="molecule type" value="Genomic_DNA"/>
</dbReference>
<evidence type="ECO:0000313" key="5">
    <source>
        <dbReference type="Proteomes" id="UP000692816"/>
    </source>
</evidence>
<dbReference type="InterPro" id="IPR036390">
    <property type="entry name" value="WH_DNA-bd_sf"/>
</dbReference>
<sequence length="163" mass="18052">MPTVLSSLVAKLRANANAFFPQAYGVSLAEWRVLSFLREHEPASAYDIWTNAQLDKAVVSRETTSLKKKGLIALTPVRGSARNRSEIRLTSQGVALLDRSLDEILRRHSNLTAGLDARTLDTFFRVVDHIEHRIPHMADPSEHAAPAHAPVKRIAKRRSPSGA</sequence>
<evidence type="ECO:0000259" key="2">
    <source>
        <dbReference type="PROSITE" id="PS50995"/>
    </source>
</evidence>